<dbReference type="CDD" id="cd00190">
    <property type="entry name" value="Tryp_SPc"/>
    <property type="match status" value="1"/>
</dbReference>
<gene>
    <name evidence="4" type="ORF">KUF71_021043</name>
</gene>
<dbReference type="PANTHER" id="PTHR24252:SF7">
    <property type="entry name" value="HYALIN"/>
    <property type="match status" value="1"/>
</dbReference>
<dbReference type="AlphaFoldDB" id="A0AAE1GXX3"/>
<comment type="caution">
    <text evidence="4">The sequence shown here is derived from an EMBL/GenBank/DDBJ whole genome shotgun (WGS) entry which is preliminary data.</text>
</comment>
<name>A0AAE1GXX3_9NEOP</name>
<organism evidence="4 5">
    <name type="scientific">Frankliniella fusca</name>
    <dbReference type="NCBI Taxonomy" id="407009"/>
    <lineage>
        <taxon>Eukaryota</taxon>
        <taxon>Metazoa</taxon>
        <taxon>Ecdysozoa</taxon>
        <taxon>Arthropoda</taxon>
        <taxon>Hexapoda</taxon>
        <taxon>Insecta</taxon>
        <taxon>Pterygota</taxon>
        <taxon>Neoptera</taxon>
        <taxon>Paraneoptera</taxon>
        <taxon>Thysanoptera</taxon>
        <taxon>Terebrantia</taxon>
        <taxon>Thripoidea</taxon>
        <taxon>Thripidae</taxon>
        <taxon>Frankliniella</taxon>
    </lineage>
</organism>
<evidence type="ECO:0000256" key="2">
    <source>
        <dbReference type="ARBA" id="ARBA00024195"/>
    </source>
</evidence>
<dbReference type="SMART" id="SM00020">
    <property type="entry name" value="Tryp_SPc"/>
    <property type="match status" value="1"/>
</dbReference>
<proteinExistence type="inferred from homology"/>
<evidence type="ECO:0000256" key="1">
    <source>
        <dbReference type="ARBA" id="ARBA00023157"/>
    </source>
</evidence>
<dbReference type="GO" id="GO:0004252">
    <property type="term" value="F:serine-type endopeptidase activity"/>
    <property type="evidence" value="ECO:0007669"/>
    <property type="project" value="InterPro"/>
</dbReference>
<dbReference type="GO" id="GO:0006508">
    <property type="term" value="P:proteolysis"/>
    <property type="evidence" value="ECO:0007669"/>
    <property type="project" value="InterPro"/>
</dbReference>
<dbReference type="FunFam" id="2.40.10.10:FF:000002">
    <property type="entry name" value="Transmembrane protease serine"/>
    <property type="match status" value="1"/>
</dbReference>
<keyword evidence="5" id="KW-1185">Reference proteome</keyword>
<evidence type="ECO:0000313" key="5">
    <source>
        <dbReference type="Proteomes" id="UP001219518"/>
    </source>
</evidence>
<sequence length="222" mass="23948">MVLESIAFSFSSASGSSEPLQAAQLRVSVGQHDLREGAAAVPALAVERLVMHPGYECAHVVHDLALLHLGEDVQWSDAAWPACLPSATGTKDYTTFSDREATAAGWGWTSENSNKGGRADVLQKVQLRVLDNNQCRDWYRSQGKKTKIHDTQICAGFESGGRDACWADSGGPLMVADNSDGGRVTVMGVVSTGIGCARPKLPGLYTRVSEYLPWIRDQTRDP</sequence>
<dbReference type="PROSITE" id="PS50240">
    <property type="entry name" value="TRYPSIN_DOM"/>
    <property type="match status" value="1"/>
</dbReference>
<reference evidence="4" key="2">
    <citation type="journal article" date="2023" name="BMC Genomics">
        <title>Pest status, molecular evolution, and epigenetic factors derived from the genome assembly of Frankliniella fusca, a thysanopteran phytovirus vector.</title>
        <authorList>
            <person name="Catto M.A."/>
            <person name="Labadie P.E."/>
            <person name="Jacobson A.L."/>
            <person name="Kennedy G.G."/>
            <person name="Srinivasan R."/>
            <person name="Hunt B.G."/>
        </authorList>
    </citation>
    <scope>NUCLEOTIDE SEQUENCE</scope>
    <source>
        <strain evidence="4">PL_HMW_Pooled</strain>
    </source>
</reference>
<dbReference type="Proteomes" id="UP001219518">
    <property type="component" value="Unassembled WGS sequence"/>
</dbReference>
<evidence type="ECO:0000313" key="4">
    <source>
        <dbReference type="EMBL" id="KAK3911262.1"/>
    </source>
</evidence>
<dbReference type="InterPro" id="IPR043504">
    <property type="entry name" value="Peptidase_S1_PA_chymotrypsin"/>
</dbReference>
<dbReference type="EMBL" id="JAHWGI010000256">
    <property type="protein sequence ID" value="KAK3911262.1"/>
    <property type="molecule type" value="Genomic_DNA"/>
</dbReference>
<reference evidence="4" key="1">
    <citation type="submission" date="2021-07" db="EMBL/GenBank/DDBJ databases">
        <authorList>
            <person name="Catto M.A."/>
            <person name="Jacobson A."/>
            <person name="Kennedy G."/>
            <person name="Labadie P."/>
            <person name="Hunt B.G."/>
            <person name="Srinivasan R."/>
        </authorList>
    </citation>
    <scope>NUCLEOTIDE SEQUENCE</scope>
    <source>
        <strain evidence="4">PL_HMW_Pooled</strain>
        <tissue evidence="4">Head</tissue>
    </source>
</reference>
<dbReference type="SUPFAM" id="SSF50494">
    <property type="entry name" value="Trypsin-like serine proteases"/>
    <property type="match status" value="1"/>
</dbReference>
<dbReference type="Gene3D" id="2.40.10.10">
    <property type="entry name" value="Trypsin-like serine proteases"/>
    <property type="match status" value="2"/>
</dbReference>
<dbReference type="PANTHER" id="PTHR24252">
    <property type="entry name" value="ACROSIN-RELATED"/>
    <property type="match status" value="1"/>
</dbReference>
<comment type="similarity">
    <text evidence="2">Belongs to the peptidase S1 family. CLIP subfamily.</text>
</comment>
<keyword evidence="1" id="KW-1015">Disulfide bond</keyword>
<accession>A0AAE1GXX3</accession>
<protein>
    <submittedName>
        <fullName evidence="4">Clotting factor G beta subunit</fullName>
    </submittedName>
</protein>
<evidence type="ECO:0000259" key="3">
    <source>
        <dbReference type="PROSITE" id="PS50240"/>
    </source>
</evidence>
<dbReference type="InterPro" id="IPR001254">
    <property type="entry name" value="Trypsin_dom"/>
</dbReference>
<feature type="domain" description="Peptidase S1" evidence="3">
    <location>
        <begin position="1"/>
        <end position="220"/>
    </location>
</feature>
<dbReference type="InterPro" id="IPR009003">
    <property type="entry name" value="Peptidase_S1_PA"/>
</dbReference>
<dbReference type="Pfam" id="PF00089">
    <property type="entry name" value="Trypsin"/>
    <property type="match status" value="1"/>
</dbReference>